<proteinExistence type="predicted"/>
<dbReference type="RefSeq" id="WP_136079348.1">
    <property type="nucleotide sequence ID" value="NZ_CAAHFG010000001.1"/>
</dbReference>
<evidence type="ECO:0000256" key="1">
    <source>
        <dbReference type="SAM" id="SignalP"/>
    </source>
</evidence>
<accession>A0A6C2U369</accession>
<feature type="signal peptide" evidence="1">
    <location>
        <begin position="1"/>
        <end position="21"/>
    </location>
</feature>
<reference evidence="2 3" key="1">
    <citation type="submission" date="2019-04" db="EMBL/GenBank/DDBJ databases">
        <authorList>
            <person name="Van Vliet M D."/>
        </authorList>
    </citation>
    <scope>NUCLEOTIDE SEQUENCE [LARGE SCALE GENOMIC DNA]</scope>
    <source>
        <strain evidence="2 3">F1</strain>
    </source>
</reference>
<gene>
    <name evidence="2" type="ORF">PDESU_02363</name>
</gene>
<dbReference type="EMBL" id="CAAHFG010000001">
    <property type="protein sequence ID" value="VGO13806.1"/>
    <property type="molecule type" value="Genomic_DNA"/>
</dbReference>
<organism evidence="2 3">
    <name type="scientific">Pontiella desulfatans</name>
    <dbReference type="NCBI Taxonomy" id="2750659"/>
    <lineage>
        <taxon>Bacteria</taxon>
        <taxon>Pseudomonadati</taxon>
        <taxon>Kiritimatiellota</taxon>
        <taxon>Kiritimatiellia</taxon>
        <taxon>Kiritimatiellales</taxon>
        <taxon>Pontiellaceae</taxon>
        <taxon>Pontiella</taxon>
    </lineage>
</organism>
<name>A0A6C2U369_PONDE</name>
<evidence type="ECO:0000313" key="2">
    <source>
        <dbReference type="EMBL" id="VGO13806.1"/>
    </source>
</evidence>
<feature type="chain" id="PRO_5025679683" evidence="1">
    <location>
        <begin position="22"/>
        <end position="198"/>
    </location>
</feature>
<sequence length="198" mass="22207">MKNKNSGILLSIALASCGLFAEPGGTHILTGKEKSIEEIVQNDMADFPEHYEGESLKAYVARFKSKNKIGRRKLQPGDALHFPDTSAATRIAKEKAARAERDARLPGRWRLNGTGQIITIIYEYRTDGTYKTEFVEPGVFYGGVWEIKGDTLRTKLLTTNKDDKAALGKWFESDIRTLNENALVFRLSGSEMSFTREK</sequence>
<dbReference type="PROSITE" id="PS51257">
    <property type="entry name" value="PROKAR_LIPOPROTEIN"/>
    <property type="match status" value="1"/>
</dbReference>
<protein>
    <submittedName>
        <fullName evidence="2">Uncharacterized protein</fullName>
    </submittedName>
</protein>
<keyword evidence="1" id="KW-0732">Signal</keyword>
<keyword evidence="3" id="KW-1185">Reference proteome</keyword>
<evidence type="ECO:0000313" key="3">
    <source>
        <dbReference type="Proteomes" id="UP000366872"/>
    </source>
</evidence>
<dbReference type="AlphaFoldDB" id="A0A6C2U369"/>
<dbReference type="Proteomes" id="UP000366872">
    <property type="component" value="Unassembled WGS sequence"/>
</dbReference>